<evidence type="ECO:0000256" key="4">
    <source>
        <dbReference type="ARBA" id="ARBA00022989"/>
    </source>
</evidence>
<dbReference type="GO" id="GO:0016020">
    <property type="term" value="C:membrane"/>
    <property type="evidence" value="ECO:0007669"/>
    <property type="project" value="UniProtKB-SubCell"/>
</dbReference>
<evidence type="ECO:0000259" key="11">
    <source>
        <dbReference type="Pfam" id="PF01529"/>
    </source>
</evidence>
<name>A0A0B2ULL7_9MICR</name>
<dbReference type="FunCoup" id="A0A0B2ULL7">
    <property type="interactions" value="47"/>
</dbReference>
<organism evidence="12 13">
    <name type="scientific">Ordospora colligata OC4</name>
    <dbReference type="NCBI Taxonomy" id="1354746"/>
    <lineage>
        <taxon>Eukaryota</taxon>
        <taxon>Fungi</taxon>
        <taxon>Fungi incertae sedis</taxon>
        <taxon>Microsporidia</taxon>
        <taxon>Ordosporidae</taxon>
        <taxon>Ordospora</taxon>
    </lineage>
</organism>
<dbReference type="EC" id="2.3.1.225" evidence="10"/>
<keyword evidence="2 10" id="KW-0808">Transferase</keyword>
<evidence type="ECO:0000256" key="3">
    <source>
        <dbReference type="ARBA" id="ARBA00022692"/>
    </source>
</evidence>
<dbReference type="InterPro" id="IPR001594">
    <property type="entry name" value="Palmitoyltrfase_DHHC"/>
</dbReference>
<evidence type="ECO:0000256" key="7">
    <source>
        <dbReference type="ARBA" id="ARBA00023288"/>
    </source>
</evidence>
<dbReference type="GeneID" id="26261509"/>
<dbReference type="GO" id="GO:0006612">
    <property type="term" value="P:protein targeting to membrane"/>
    <property type="evidence" value="ECO:0007669"/>
    <property type="project" value="TreeGrafter"/>
</dbReference>
<keyword evidence="7" id="KW-0449">Lipoprotein</keyword>
<dbReference type="InParanoid" id="A0A0B2ULL7"/>
<dbReference type="GO" id="GO:0019706">
    <property type="term" value="F:protein-cysteine S-palmitoyltransferase activity"/>
    <property type="evidence" value="ECO:0007669"/>
    <property type="project" value="UniProtKB-EC"/>
</dbReference>
<dbReference type="STRING" id="1354746.A0A0B2ULL7"/>
<dbReference type="VEuPathDB" id="MicrosporidiaDB:M896_040700"/>
<dbReference type="RefSeq" id="XP_014563917.1">
    <property type="nucleotide sequence ID" value="XM_014708431.1"/>
</dbReference>
<keyword evidence="5 10" id="KW-0472">Membrane</keyword>
<feature type="domain" description="Palmitoyltransferase DHHC" evidence="11">
    <location>
        <begin position="109"/>
        <end position="227"/>
    </location>
</feature>
<dbReference type="PANTHER" id="PTHR22883:SF147">
    <property type="entry name" value="PALMITOYLTRANSFERASE"/>
    <property type="match status" value="1"/>
</dbReference>
<keyword evidence="3 10" id="KW-0812">Transmembrane</keyword>
<proteinExistence type="inferred from homology"/>
<keyword evidence="6" id="KW-0564">Palmitate</keyword>
<feature type="transmembrane region" description="Helical" evidence="10">
    <location>
        <begin position="192"/>
        <end position="212"/>
    </location>
</feature>
<dbReference type="Proteomes" id="UP000031056">
    <property type="component" value="Unassembled WGS sequence"/>
</dbReference>
<feature type="transmembrane region" description="Helical" evidence="10">
    <location>
        <begin position="12"/>
        <end position="34"/>
    </location>
</feature>
<feature type="transmembrane region" description="Helical" evidence="10">
    <location>
        <begin position="40"/>
        <end position="59"/>
    </location>
</feature>
<dbReference type="Pfam" id="PF01529">
    <property type="entry name" value="DHHC"/>
    <property type="match status" value="1"/>
</dbReference>
<evidence type="ECO:0000313" key="12">
    <source>
        <dbReference type="EMBL" id="KHN69875.1"/>
    </source>
</evidence>
<comment type="catalytic activity">
    <reaction evidence="9 10">
        <text>L-cysteinyl-[protein] + hexadecanoyl-CoA = S-hexadecanoyl-L-cysteinyl-[protein] + CoA</text>
        <dbReference type="Rhea" id="RHEA:36683"/>
        <dbReference type="Rhea" id="RHEA-COMP:10131"/>
        <dbReference type="Rhea" id="RHEA-COMP:11032"/>
        <dbReference type="ChEBI" id="CHEBI:29950"/>
        <dbReference type="ChEBI" id="CHEBI:57287"/>
        <dbReference type="ChEBI" id="CHEBI:57379"/>
        <dbReference type="ChEBI" id="CHEBI:74151"/>
        <dbReference type="EC" id="2.3.1.225"/>
    </reaction>
</comment>
<evidence type="ECO:0000256" key="1">
    <source>
        <dbReference type="ARBA" id="ARBA00004141"/>
    </source>
</evidence>
<dbReference type="EMBL" id="JOKQ01000004">
    <property type="protein sequence ID" value="KHN69875.1"/>
    <property type="molecule type" value="Genomic_DNA"/>
</dbReference>
<protein>
    <recommendedName>
        <fullName evidence="10">Palmitoyltransferase</fullName>
        <ecNumber evidence="10">2.3.1.225</ecNumber>
    </recommendedName>
</protein>
<evidence type="ECO:0000256" key="8">
    <source>
        <dbReference type="ARBA" id="ARBA00023315"/>
    </source>
</evidence>
<dbReference type="HOGENOM" id="CLU_027721_3_0_1"/>
<dbReference type="InterPro" id="IPR039859">
    <property type="entry name" value="PFA4/ZDH16/20/ERF2-like"/>
</dbReference>
<feature type="transmembrane region" description="Helical" evidence="10">
    <location>
        <begin position="160"/>
        <end position="186"/>
    </location>
</feature>
<evidence type="ECO:0000256" key="10">
    <source>
        <dbReference type="RuleBase" id="RU079119"/>
    </source>
</evidence>
<evidence type="ECO:0000313" key="13">
    <source>
        <dbReference type="Proteomes" id="UP000031056"/>
    </source>
</evidence>
<evidence type="ECO:0000256" key="6">
    <source>
        <dbReference type="ARBA" id="ARBA00023139"/>
    </source>
</evidence>
<evidence type="ECO:0000256" key="9">
    <source>
        <dbReference type="ARBA" id="ARBA00048048"/>
    </source>
</evidence>
<comment type="domain">
    <text evidence="10">The DHHC domain is required for palmitoyltransferase activity.</text>
</comment>
<comment type="similarity">
    <text evidence="10">Belongs to the DHHC palmitoyltransferase family.</text>
</comment>
<keyword evidence="13" id="KW-1185">Reference proteome</keyword>
<dbReference type="AlphaFoldDB" id="A0A0B2ULL7"/>
<reference evidence="12 13" key="1">
    <citation type="journal article" date="2014" name="MBio">
        <title>The Ordospora colligata genome; evolution of extreme reduction in microsporidia and host-to-parasite horizontal gene transfer.</title>
        <authorList>
            <person name="Pombert J.-F."/>
            <person name="Haag K.L."/>
            <person name="Beidas S."/>
            <person name="Ebert D."/>
            <person name="Keeling P.J."/>
        </authorList>
    </citation>
    <scope>NUCLEOTIDE SEQUENCE [LARGE SCALE GENOMIC DNA]</scope>
    <source>
        <strain evidence="12 13">OC4</strain>
    </source>
</reference>
<evidence type="ECO:0000256" key="2">
    <source>
        <dbReference type="ARBA" id="ARBA00022679"/>
    </source>
</evidence>
<comment type="subcellular location">
    <subcellularLocation>
        <location evidence="1">Membrane</location>
        <topology evidence="1">Multi-pass membrane protein</topology>
    </subcellularLocation>
</comment>
<dbReference type="PANTHER" id="PTHR22883">
    <property type="entry name" value="ZINC FINGER DHHC DOMAIN CONTAINING PROTEIN"/>
    <property type="match status" value="1"/>
</dbReference>
<dbReference type="GO" id="GO:0005783">
    <property type="term" value="C:endoplasmic reticulum"/>
    <property type="evidence" value="ECO:0007669"/>
    <property type="project" value="TreeGrafter"/>
</dbReference>
<keyword evidence="4 10" id="KW-1133">Transmembrane helix</keyword>
<dbReference type="GO" id="GO:0005794">
    <property type="term" value="C:Golgi apparatus"/>
    <property type="evidence" value="ECO:0007669"/>
    <property type="project" value="TreeGrafter"/>
</dbReference>
<dbReference type="OrthoDB" id="9909019at2759"/>
<keyword evidence="8 10" id="KW-0012">Acyltransferase</keyword>
<dbReference type="PROSITE" id="PS50216">
    <property type="entry name" value="DHHC"/>
    <property type="match status" value="1"/>
</dbReference>
<evidence type="ECO:0000256" key="5">
    <source>
        <dbReference type="ARBA" id="ARBA00023136"/>
    </source>
</evidence>
<sequence>MPSRKFVSGTLKLIAFIIYPIVELYQYFVFIGLLCMEERGVLSWTILVAYIAYHLLLAYKSMFYMRLLVTEDKSTLDIFPDLPCDESNLEIRNINSFVEERIMKDNLSRIKICGKCKTYKPPRAHHCNVCKRCYLKYDHHCLMLGVCIGFHNYKFFYQFLFMNLVTCLFLIIFVSVYMTVSGWIAFQRLVNYIILLSLTSVELVFISSLLVFHTWLIGMNETTIEHYVIDDYISGDHTFGHVFQEGPITSLSTSTDRQVLNPYNLGLGQNWKQVFGNSFRHWLMPTYSTPGNGVSFPKNYNKYYEFLY</sequence>
<comment type="caution">
    <text evidence="12">The sequence shown here is derived from an EMBL/GenBank/DDBJ whole genome shotgun (WGS) entry which is preliminary data.</text>
</comment>
<gene>
    <name evidence="12" type="ORF">M896_040700</name>
</gene>
<accession>A0A0B2ULL7</accession>